<dbReference type="InterPro" id="IPR029515">
    <property type="entry name" value="Liprin"/>
</dbReference>
<evidence type="ECO:0000259" key="3">
    <source>
        <dbReference type="Pfam" id="PF07647"/>
    </source>
</evidence>
<dbReference type="SUPFAM" id="SSF47769">
    <property type="entry name" value="SAM/Pointed domain"/>
    <property type="match status" value="1"/>
</dbReference>
<dbReference type="WBParaSite" id="jg11760">
    <property type="protein sequence ID" value="jg11760"/>
    <property type="gene ID" value="jg11760"/>
</dbReference>
<dbReference type="Gene3D" id="1.10.150.50">
    <property type="entry name" value="Transcription Factor, Ets-1"/>
    <property type="match status" value="1"/>
</dbReference>
<keyword evidence="2" id="KW-0175">Coiled coil</keyword>
<dbReference type="InterPro" id="IPR001660">
    <property type="entry name" value="SAM"/>
</dbReference>
<evidence type="ECO:0000313" key="4">
    <source>
        <dbReference type="Proteomes" id="UP000887574"/>
    </source>
</evidence>
<evidence type="ECO:0000256" key="2">
    <source>
        <dbReference type="ARBA" id="ARBA00023054"/>
    </source>
</evidence>
<dbReference type="PANTHER" id="PTHR12587:SF14">
    <property type="entry name" value="AT31531P"/>
    <property type="match status" value="1"/>
</dbReference>
<dbReference type="GO" id="GO:0007528">
    <property type="term" value="P:neuromuscular junction development"/>
    <property type="evidence" value="ECO:0007669"/>
    <property type="project" value="TreeGrafter"/>
</dbReference>
<dbReference type="PANTHER" id="PTHR12587">
    <property type="entry name" value="LAR INTERACTING PROTEIN LIP -RELATED PROTEIN"/>
    <property type="match status" value="1"/>
</dbReference>
<feature type="domain" description="SAM" evidence="3">
    <location>
        <begin position="10"/>
        <end position="46"/>
    </location>
</feature>
<dbReference type="Proteomes" id="UP000887574">
    <property type="component" value="Unplaced"/>
</dbReference>
<sequence length="110" mass="12284">MKRCPIPNEVERWAHSCVVQWLKSIDLSEFTPNLMFSGLHGALMIHEPTFSADCCAKSSRCLEKEQTRCFVDPDVPVCPSSANPIQDQVIESFVDSSEMTEILIGSTHKA</sequence>
<dbReference type="GO" id="GO:0048786">
    <property type="term" value="C:presynaptic active zone"/>
    <property type="evidence" value="ECO:0007669"/>
    <property type="project" value="TreeGrafter"/>
</dbReference>
<reference evidence="5" key="1">
    <citation type="submission" date="2022-11" db="UniProtKB">
        <authorList>
            <consortium name="WormBaseParasite"/>
        </authorList>
    </citation>
    <scope>IDENTIFICATION</scope>
</reference>
<proteinExistence type="predicted"/>
<name>A0A915CR90_9BILA</name>
<keyword evidence="1" id="KW-0677">Repeat</keyword>
<dbReference type="Pfam" id="PF07647">
    <property type="entry name" value="SAM_2"/>
    <property type="match status" value="1"/>
</dbReference>
<keyword evidence="4" id="KW-1185">Reference proteome</keyword>
<dbReference type="InterPro" id="IPR013761">
    <property type="entry name" value="SAM/pointed_sf"/>
</dbReference>
<organism evidence="4 5">
    <name type="scientific">Ditylenchus dipsaci</name>
    <dbReference type="NCBI Taxonomy" id="166011"/>
    <lineage>
        <taxon>Eukaryota</taxon>
        <taxon>Metazoa</taxon>
        <taxon>Ecdysozoa</taxon>
        <taxon>Nematoda</taxon>
        <taxon>Chromadorea</taxon>
        <taxon>Rhabditida</taxon>
        <taxon>Tylenchina</taxon>
        <taxon>Tylenchomorpha</taxon>
        <taxon>Sphaerularioidea</taxon>
        <taxon>Anguinidae</taxon>
        <taxon>Anguininae</taxon>
        <taxon>Ditylenchus</taxon>
    </lineage>
</organism>
<evidence type="ECO:0000313" key="5">
    <source>
        <dbReference type="WBParaSite" id="jg11760"/>
    </source>
</evidence>
<evidence type="ECO:0000256" key="1">
    <source>
        <dbReference type="ARBA" id="ARBA00022737"/>
    </source>
</evidence>
<protein>
    <submittedName>
        <fullName evidence="5">SAM domain-containing protein</fullName>
    </submittedName>
</protein>
<dbReference type="AlphaFoldDB" id="A0A915CR90"/>
<accession>A0A915CR90</accession>